<reference evidence="5" key="5">
    <citation type="submission" date="2015-06" db="UniProtKB">
        <authorList>
            <consortium name="EnsemblFungi"/>
        </authorList>
    </citation>
    <scope>IDENTIFICATION</scope>
    <source>
        <strain evidence="5">ATCC 64411</strain>
    </source>
</reference>
<dbReference type="InterPro" id="IPR036770">
    <property type="entry name" value="Ankyrin_rpt-contain_sf"/>
</dbReference>
<dbReference type="STRING" id="644358.A0A0C4DSF7"/>
<gene>
    <name evidence="4" type="ORF">MAPG_02836</name>
</gene>
<organism evidence="5 6">
    <name type="scientific">Magnaporthiopsis poae (strain ATCC 64411 / 73-15)</name>
    <name type="common">Kentucky bluegrass fungus</name>
    <name type="synonym">Magnaporthe poae</name>
    <dbReference type="NCBI Taxonomy" id="644358"/>
    <lineage>
        <taxon>Eukaryota</taxon>
        <taxon>Fungi</taxon>
        <taxon>Dikarya</taxon>
        <taxon>Ascomycota</taxon>
        <taxon>Pezizomycotina</taxon>
        <taxon>Sordariomycetes</taxon>
        <taxon>Sordariomycetidae</taxon>
        <taxon>Magnaporthales</taxon>
        <taxon>Magnaporthaceae</taxon>
        <taxon>Magnaporthiopsis</taxon>
    </lineage>
</organism>
<evidence type="ECO:0000256" key="1">
    <source>
        <dbReference type="ARBA" id="ARBA00022737"/>
    </source>
</evidence>
<dbReference type="eggNOG" id="KOG4412">
    <property type="taxonomic scope" value="Eukaryota"/>
</dbReference>
<dbReference type="OrthoDB" id="4772757at2759"/>
<reference evidence="6" key="1">
    <citation type="submission" date="2010-05" db="EMBL/GenBank/DDBJ databases">
        <title>The genome sequence of Magnaporthe poae strain ATCC 64411.</title>
        <authorList>
            <person name="Ma L.-J."/>
            <person name="Dead R."/>
            <person name="Young S."/>
            <person name="Zeng Q."/>
            <person name="Koehrsen M."/>
            <person name="Alvarado L."/>
            <person name="Berlin A."/>
            <person name="Chapman S.B."/>
            <person name="Chen Z."/>
            <person name="Freedman E."/>
            <person name="Gellesch M."/>
            <person name="Goldberg J."/>
            <person name="Griggs A."/>
            <person name="Gujja S."/>
            <person name="Heilman E.R."/>
            <person name="Heiman D."/>
            <person name="Hepburn T."/>
            <person name="Howarth C."/>
            <person name="Jen D."/>
            <person name="Larson L."/>
            <person name="Mehta T."/>
            <person name="Neiman D."/>
            <person name="Pearson M."/>
            <person name="Roberts A."/>
            <person name="Saif S."/>
            <person name="Shea T."/>
            <person name="Shenoy N."/>
            <person name="Sisk P."/>
            <person name="Stolte C."/>
            <person name="Sykes S."/>
            <person name="Walk T."/>
            <person name="White J."/>
            <person name="Yandava C."/>
            <person name="Haas B."/>
            <person name="Nusbaum C."/>
            <person name="Birren B."/>
        </authorList>
    </citation>
    <scope>NUCLEOTIDE SEQUENCE [LARGE SCALE GENOMIC DNA]</scope>
    <source>
        <strain evidence="6">ATCC 64411 / 73-15</strain>
    </source>
</reference>
<dbReference type="PANTHER" id="PTHR24173:SF74">
    <property type="entry name" value="ANKYRIN REPEAT DOMAIN-CONTAINING PROTEIN 16"/>
    <property type="match status" value="1"/>
</dbReference>
<proteinExistence type="predicted"/>
<protein>
    <submittedName>
        <fullName evidence="4 5">Uncharacterized protein</fullName>
    </submittedName>
</protein>
<reference evidence="4" key="3">
    <citation type="submission" date="2011-03" db="EMBL/GenBank/DDBJ databases">
        <title>Annotation of Magnaporthe poae ATCC 64411.</title>
        <authorList>
            <person name="Ma L.-J."/>
            <person name="Dead R."/>
            <person name="Young S.K."/>
            <person name="Zeng Q."/>
            <person name="Gargeya S."/>
            <person name="Fitzgerald M."/>
            <person name="Haas B."/>
            <person name="Abouelleil A."/>
            <person name="Alvarado L."/>
            <person name="Arachchi H.M."/>
            <person name="Berlin A."/>
            <person name="Brown A."/>
            <person name="Chapman S.B."/>
            <person name="Chen Z."/>
            <person name="Dunbar C."/>
            <person name="Freedman E."/>
            <person name="Gearin G."/>
            <person name="Gellesch M."/>
            <person name="Goldberg J."/>
            <person name="Griggs A."/>
            <person name="Gujja S."/>
            <person name="Heiman D."/>
            <person name="Howarth C."/>
            <person name="Larson L."/>
            <person name="Lui A."/>
            <person name="MacDonald P.J.P."/>
            <person name="Mehta T."/>
            <person name="Montmayeur A."/>
            <person name="Murphy C."/>
            <person name="Neiman D."/>
            <person name="Pearson M."/>
            <person name="Priest M."/>
            <person name="Roberts A."/>
            <person name="Saif S."/>
            <person name="Shea T."/>
            <person name="Shenoy N."/>
            <person name="Sisk P."/>
            <person name="Stolte C."/>
            <person name="Sykes S."/>
            <person name="Yandava C."/>
            <person name="Wortman J."/>
            <person name="Nusbaum C."/>
            <person name="Birren B."/>
        </authorList>
    </citation>
    <scope>NUCLEOTIDE SEQUENCE</scope>
    <source>
        <strain evidence="4">ATCC 64411</strain>
    </source>
</reference>
<reference evidence="4" key="2">
    <citation type="submission" date="2010-05" db="EMBL/GenBank/DDBJ databases">
        <title>The Genome Sequence of Magnaporthe poae strain ATCC 64411.</title>
        <authorList>
            <consortium name="The Broad Institute Genome Sequencing Platform"/>
            <consortium name="Broad Institute Genome Sequencing Center for Infectious Disease"/>
            <person name="Ma L.-J."/>
            <person name="Dead R."/>
            <person name="Young S."/>
            <person name="Zeng Q."/>
            <person name="Koehrsen M."/>
            <person name="Alvarado L."/>
            <person name="Berlin A."/>
            <person name="Chapman S.B."/>
            <person name="Chen Z."/>
            <person name="Freedman E."/>
            <person name="Gellesch M."/>
            <person name="Goldberg J."/>
            <person name="Griggs A."/>
            <person name="Gujja S."/>
            <person name="Heilman E.R."/>
            <person name="Heiman D."/>
            <person name="Hepburn T."/>
            <person name="Howarth C."/>
            <person name="Jen D."/>
            <person name="Larson L."/>
            <person name="Mehta T."/>
            <person name="Neiman D."/>
            <person name="Pearson M."/>
            <person name="Roberts A."/>
            <person name="Saif S."/>
            <person name="Shea T."/>
            <person name="Shenoy N."/>
            <person name="Sisk P."/>
            <person name="Stolte C."/>
            <person name="Sykes S."/>
            <person name="Walk T."/>
            <person name="White J."/>
            <person name="Yandava C."/>
            <person name="Haas B."/>
            <person name="Nusbaum C."/>
            <person name="Birren B."/>
        </authorList>
    </citation>
    <scope>NUCLEOTIDE SEQUENCE</scope>
    <source>
        <strain evidence="4">ATCC 64411</strain>
    </source>
</reference>
<dbReference type="PANTHER" id="PTHR24173">
    <property type="entry name" value="ANKYRIN REPEAT CONTAINING"/>
    <property type="match status" value="1"/>
</dbReference>
<dbReference type="EMBL" id="GL876967">
    <property type="protein sequence ID" value="KLU83785.1"/>
    <property type="molecule type" value="Genomic_DNA"/>
</dbReference>
<sequence>MSKTMTIPPSVAEGNERFLGTTWAPNHGYHASMTSLVDFIQTTDFGAPKQQTLHSQSHRGRRQVSQRAGGRNSWRYSTPGIRPASGGGGDSLQSKSMGAGAPPPQGARGHSHKSGIELPRVLNRPEMQVLRRELTSRCGNGGKSNLMAAQELHAAIECRDPTAVYNMLRSGVDPNLTRGGGIGGARGRNYYDGSAGRRLAGNTTTAIATRNTAPTTSEVTPLHRAFSVGCLDAAVFLALAGADLEAISPSGETALVRAVRCEFPDDFVLLCCGLGARVDAVDRYGRTALHYAVGLVRPDECGSNNGLSGEQAPPAALVLAANGADVKPPRC</sequence>
<dbReference type="EnsemblFungi" id="MAPG_02836T0">
    <property type="protein sequence ID" value="MAPG_02836T0"/>
    <property type="gene ID" value="MAPG_02836"/>
</dbReference>
<keyword evidence="2" id="KW-0040">ANK repeat</keyword>
<dbReference type="VEuPathDB" id="FungiDB:MAPG_02836"/>
<accession>A0A0C4DSF7</accession>
<name>A0A0C4DSF7_MAGP6</name>
<dbReference type="AlphaFoldDB" id="A0A0C4DSF7"/>
<dbReference type="Gene3D" id="1.25.40.20">
    <property type="entry name" value="Ankyrin repeat-containing domain"/>
    <property type="match status" value="1"/>
</dbReference>
<dbReference type="Proteomes" id="UP000011715">
    <property type="component" value="Unassembled WGS sequence"/>
</dbReference>
<evidence type="ECO:0000313" key="5">
    <source>
        <dbReference type="EnsemblFungi" id="MAPG_02836T0"/>
    </source>
</evidence>
<dbReference type="EMBL" id="ADBL01000690">
    <property type="status" value="NOT_ANNOTATED_CDS"/>
    <property type="molecule type" value="Genomic_DNA"/>
</dbReference>
<evidence type="ECO:0000313" key="4">
    <source>
        <dbReference type="EMBL" id="KLU83785.1"/>
    </source>
</evidence>
<dbReference type="SUPFAM" id="SSF48403">
    <property type="entry name" value="Ankyrin repeat"/>
    <property type="match status" value="1"/>
</dbReference>
<evidence type="ECO:0000313" key="6">
    <source>
        <dbReference type="Proteomes" id="UP000011715"/>
    </source>
</evidence>
<evidence type="ECO:0000256" key="3">
    <source>
        <dbReference type="SAM" id="MobiDB-lite"/>
    </source>
</evidence>
<feature type="region of interest" description="Disordered" evidence="3">
    <location>
        <begin position="49"/>
        <end position="117"/>
    </location>
</feature>
<keyword evidence="1" id="KW-0677">Repeat</keyword>
<evidence type="ECO:0000256" key="2">
    <source>
        <dbReference type="ARBA" id="ARBA00023043"/>
    </source>
</evidence>
<keyword evidence="6" id="KW-1185">Reference proteome</keyword>
<reference evidence="5" key="4">
    <citation type="journal article" date="2015" name="G3 (Bethesda)">
        <title>Genome sequences of three phytopathogenic species of the Magnaporthaceae family of fungi.</title>
        <authorList>
            <person name="Okagaki L.H."/>
            <person name="Nunes C.C."/>
            <person name="Sailsbery J."/>
            <person name="Clay B."/>
            <person name="Brown D."/>
            <person name="John T."/>
            <person name="Oh Y."/>
            <person name="Young N."/>
            <person name="Fitzgerald M."/>
            <person name="Haas B.J."/>
            <person name="Zeng Q."/>
            <person name="Young S."/>
            <person name="Adiconis X."/>
            <person name="Fan L."/>
            <person name="Levin J.Z."/>
            <person name="Mitchell T.K."/>
            <person name="Okubara P.A."/>
            <person name="Farman M.L."/>
            <person name="Kohn L.M."/>
            <person name="Birren B."/>
            <person name="Ma L.-J."/>
            <person name="Dean R.A."/>
        </authorList>
    </citation>
    <scope>NUCLEOTIDE SEQUENCE</scope>
    <source>
        <strain evidence="5">ATCC 64411 / 73-15</strain>
    </source>
</reference>